<dbReference type="OrthoDB" id="1936496at2"/>
<name>A0A4Y6UPU0_SACBS</name>
<dbReference type="EMBL" id="CP041217">
    <property type="protein sequence ID" value="QDH19669.1"/>
    <property type="molecule type" value="Genomic_DNA"/>
</dbReference>
<evidence type="ECO:0000313" key="3">
    <source>
        <dbReference type="Proteomes" id="UP000316968"/>
    </source>
</evidence>
<keyword evidence="1" id="KW-0472">Membrane</keyword>
<evidence type="ECO:0000256" key="1">
    <source>
        <dbReference type="SAM" id="Phobius"/>
    </source>
</evidence>
<evidence type="ECO:0008006" key="4">
    <source>
        <dbReference type="Google" id="ProtNLM"/>
    </source>
</evidence>
<feature type="transmembrane region" description="Helical" evidence="1">
    <location>
        <begin position="121"/>
        <end position="142"/>
    </location>
</feature>
<dbReference type="AlphaFoldDB" id="A0A4Y6UPU0"/>
<organism evidence="2 3">
    <name type="scientific">Saccharibacillus brassicae</name>
    <dbReference type="NCBI Taxonomy" id="2583377"/>
    <lineage>
        <taxon>Bacteria</taxon>
        <taxon>Bacillati</taxon>
        <taxon>Bacillota</taxon>
        <taxon>Bacilli</taxon>
        <taxon>Bacillales</taxon>
        <taxon>Paenibacillaceae</taxon>
        <taxon>Saccharibacillus</taxon>
    </lineage>
</organism>
<dbReference type="Proteomes" id="UP000316968">
    <property type="component" value="Chromosome"/>
</dbReference>
<reference evidence="2 3" key="1">
    <citation type="submission" date="2019-06" db="EMBL/GenBank/DDBJ databases">
        <title>Saccharibacillus brassicae sp. nov., an endophytic bacterium isolated from Chinese cabbage seeds (Brassica pekinensis).</title>
        <authorList>
            <person name="Jiang L."/>
            <person name="Lee J."/>
            <person name="Kim S.W."/>
        </authorList>
    </citation>
    <scope>NUCLEOTIDE SEQUENCE [LARGE SCALE GENOMIC DNA]</scope>
    <source>
        <strain evidence="3">KCTC 43072 / ATSA2</strain>
    </source>
</reference>
<accession>A0A4Y6UPU0</accession>
<gene>
    <name evidence="2" type="ORF">FFV09_01600</name>
</gene>
<sequence length="146" mass="16341">MELFKRKLRLRIRVLTLLAVAVALIYAGFMIYRSELPVLNSFIKGFHHGIFFGLELIILGFLVQYVKASKSEEATRKLQISENDERTGLILQKAASLGTSVAFFGIGIATIVAGFLNTVAFVTLLGTLLFVLIVFFSMWGYFAKRI</sequence>
<evidence type="ECO:0000313" key="2">
    <source>
        <dbReference type="EMBL" id="QDH19669.1"/>
    </source>
</evidence>
<protein>
    <recommendedName>
        <fullName evidence="4">DUF2178 domain-containing protein</fullName>
    </recommendedName>
</protein>
<feature type="transmembrane region" description="Helical" evidence="1">
    <location>
        <begin position="12"/>
        <end position="33"/>
    </location>
</feature>
<keyword evidence="1" id="KW-1133">Transmembrane helix</keyword>
<feature type="transmembrane region" description="Helical" evidence="1">
    <location>
        <begin position="45"/>
        <end position="66"/>
    </location>
</feature>
<dbReference type="RefSeq" id="WP_141446058.1">
    <property type="nucleotide sequence ID" value="NZ_CP041217.1"/>
</dbReference>
<feature type="transmembrane region" description="Helical" evidence="1">
    <location>
        <begin position="94"/>
        <end position="115"/>
    </location>
</feature>
<proteinExistence type="predicted"/>
<dbReference type="KEGG" id="saca:FFV09_01600"/>
<keyword evidence="1" id="KW-0812">Transmembrane</keyword>
<keyword evidence="3" id="KW-1185">Reference proteome</keyword>